<dbReference type="Proteomes" id="UP001168528">
    <property type="component" value="Unassembled WGS sequence"/>
</dbReference>
<evidence type="ECO:0000313" key="1">
    <source>
        <dbReference type="EMBL" id="MDO1450022.1"/>
    </source>
</evidence>
<evidence type="ECO:0000313" key="2">
    <source>
        <dbReference type="Proteomes" id="UP001168528"/>
    </source>
</evidence>
<comment type="caution">
    <text evidence="1">The sequence shown here is derived from an EMBL/GenBank/DDBJ whole genome shotgun (WGS) entry which is preliminary data.</text>
</comment>
<accession>A0ABT8RD48</accession>
<reference evidence="1" key="1">
    <citation type="submission" date="2023-07" db="EMBL/GenBank/DDBJ databases">
        <title>The genome sequence of Rhodocytophaga aerolata KACC 12507.</title>
        <authorList>
            <person name="Zhang X."/>
        </authorList>
    </citation>
    <scope>NUCLEOTIDE SEQUENCE</scope>
    <source>
        <strain evidence="1">KACC 12507</strain>
    </source>
</reference>
<protein>
    <submittedName>
        <fullName evidence="1">Uncharacterized protein</fullName>
    </submittedName>
</protein>
<keyword evidence="2" id="KW-1185">Reference proteome</keyword>
<organism evidence="1 2">
    <name type="scientific">Rhodocytophaga aerolata</name>
    <dbReference type="NCBI Taxonomy" id="455078"/>
    <lineage>
        <taxon>Bacteria</taxon>
        <taxon>Pseudomonadati</taxon>
        <taxon>Bacteroidota</taxon>
        <taxon>Cytophagia</taxon>
        <taxon>Cytophagales</taxon>
        <taxon>Rhodocytophagaceae</taxon>
        <taxon>Rhodocytophaga</taxon>
    </lineage>
</organism>
<gene>
    <name evidence="1" type="ORF">Q0590_27325</name>
</gene>
<sequence length="141" mass="16207">MAVLYSYVPQTTSMKEYTSLLLSILLFLGSLFPQTDVEEVFKIPQLLPHYLEHKQTAQLDFDFLDFLILHYSPSSDHAQTPHPSTNIPMHNHVMTGMAFIMPELLQLALYTFNSCTISQSIYKNTYSYQFAYSFLQPPQGS</sequence>
<dbReference type="EMBL" id="JAUKPO010000024">
    <property type="protein sequence ID" value="MDO1450022.1"/>
    <property type="molecule type" value="Genomic_DNA"/>
</dbReference>
<proteinExistence type="predicted"/>
<name>A0ABT8RD48_9BACT</name>